<accession>A0ABD3MVX3</accession>
<dbReference type="Gene3D" id="3.40.1350.10">
    <property type="match status" value="1"/>
</dbReference>
<evidence type="ECO:0000256" key="1">
    <source>
        <dbReference type="SAM" id="MobiDB-lite"/>
    </source>
</evidence>
<evidence type="ECO:0000313" key="3">
    <source>
        <dbReference type="Proteomes" id="UP001530400"/>
    </source>
</evidence>
<dbReference type="AlphaFoldDB" id="A0ABD3MVX3"/>
<evidence type="ECO:0000313" key="2">
    <source>
        <dbReference type="EMBL" id="KAL3768109.1"/>
    </source>
</evidence>
<gene>
    <name evidence="2" type="ORF">ACHAWO_008277</name>
</gene>
<feature type="compositionally biased region" description="Polar residues" evidence="1">
    <location>
        <begin position="191"/>
        <end position="209"/>
    </location>
</feature>
<protein>
    <submittedName>
        <fullName evidence="2">Uncharacterized protein</fullName>
    </submittedName>
</protein>
<dbReference type="InterPro" id="IPR011856">
    <property type="entry name" value="tRNA_endonuc-like_dom_sf"/>
</dbReference>
<dbReference type="EMBL" id="JALLPJ020001353">
    <property type="protein sequence ID" value="KAL3768109.1"/>
    <property type="molecule type" value="Genomic_DNA"/>
</dbReference>
<dbReference type="GO" id="GO:0005634">
    <property type="term" value="C:nucleus"/>
    <property type="evidence" value="ECO:0007669"/>
    <property type="project" value="UniProtKB-ARBA"/>
</dbReference>
<comment type="caution">
    <text evidence="2">The sequence shown here is derived from an EMBL/GenBank/DDBJ whole genome shotgun (WGS) entry which is preliminary data.</text>
</comment>
<feature type="compositionally biased region" description="Basic and acidic residues" evidence="1">
    <location>
        <begin position="50"/>
        <end position="69"/>
    </location>
</feature>
<name>A0ABD3MVX3_9STRA</name>
<organism evidence="2 3">
    <name type="scientific">Cyclotella atomus</name>
    <dbReference type="NCBI Taxonomy" id="382360"/>
    <lineage>
        <taxon>Eukaryota</taxon>
        <taxon>Sar</taxon>
        <taxon>Stramenopiles</taxon>
        <taxon>Ochrophyta</taxon>
        <taxon>Bacillariophyta</taxon>
        <taxon>Coscinodiscophyceae</taxon>
        <taxon>Thalassiosirophycidae</taxon>
        <taxon>Stephanodiscales</taxon>
        <taxon>Stephanodiscaceae</taxon>
        <taxon>Cyclotella</taxon>
    </lineage>
</organism>
<reference evidence="2 3" key="1">
    <citation type="submission" date="2024-10" db="EMBL/GenBank/DDBJ databases">
        <title>Updated reference genomes for cyclostephanoid diatoms.</title>
        <authorList>
            <person name="Roberts W.R."/>
            <person name="Alverson A.J."/>
        </authorList>
    </citation>
    <scope>NUCLEOTIDE SEQUENCE [LARGE SCALE GENOMIC DNA]</scope>
    <source>
        <strain evidence="2 3">AJA010-31</strain>
    </source>
</reference>
<dbReference type="SUPFAM" id="SSF53032">
    <property type="entry name" value="tRNA-intron endonuclease catalytic domain-like"/>
    <property type="match status" value="1"/>
</dbReference>
<dbReference type="Proteomes" id="UP001530400">
    <property type="component" value="Unassembled WGS sequence"/>
</dbReference>
<keyword evidence="3" id="KW-1185">Reference proteome</keyword>
<feature type="region of interest" description="Disordered" evidence="1">
    <location>
        <begin position="173"/>
        <end position="227"/>
    </location>
</feature>
<proteinExistence type="predicted"/>
<dbReference type="InterPro" id="IPR036167">
    <property type="entry name" value="tRNA_intron_Endo_cat-like_sf"/>
</dbReference>
<feature type="compositionally biased region" description="Low complexity" evidence="1">
    <location>
        <begin position="175"/>
        <end position="186"/>
    </location>
</feature>
<sequence>MESSATTKPVNSAQSAIIFSRELIRQLEGSELRLPTTYIGVRQVRPAGGKVKETGGKRKRDAPEPFDKVEDVEDWSPNASSCEVNTDTNAAEANIVKNSGVVTPHPNTFKVTNPDGSERRMTAQEKKKLKQKVKQAQHLARKEQKQIEVKERIRVEKEKKMERKRLKLLAKQKKLQNANNDAQADQPIPNKGSSSVNQGGQAETESNVLLQEDQDEETERKYKGNPPVVLTPAATRVAFALGALPAHNIQDDMMITTVLDDELANQWASQINESMIPAEQQRAKEDIRQMPYKLVPEVWNRLRPKGNSDISVAEKVSSPGGLNSQSYAIATIRNPSPSFDESTYLILRHLHQHFNLHLACGARFGCDYLVYDGRREEKHSFAGLRIYHVTDGDNSTMLPAPSAYDLHGFVRAMNTARKLALVATVRRSRDDPCVARIAIVDVALEAVLTAPTHIKKGNTDKRRFVGDTNELIKRKT</sequence>
<feature type="region of interest" description="Disordered" evidence="1">
    <location>
        <begin position="44"/>
        <end position="69"/>
    </location>
</feature>